<sequence>MKNGERKMTDFEDDLPEQSPEELDKIAEQEKKDAEFLARLQSMTNEDLAKLLLNESLKSLLVTLNKGWATASDINAARQILKDNNIGIVPTRQNAAGQLQKKLKERAEAAKDGTHHTVADLDNVGIDDFIQRH</sequence>
<dbReference type="InterPro" id="IPR024345">
    <property type="entry name" value="DNA_matur_Phage_T7-like"/>
</dbReference>
<feature type="region of interest" description="Disordered" evidence="1">
    <location>
        <begin position="1"/>
        <end position="22"/>
    </location>
</feature>
<feature type="compositionally biased region" description="Basic and acidic residues" evidence="1">
    <location>
        <begin position="1"/>
        <end position="10"/>
    </location>
</feature>
<keyword evidence="3" id="KW-1185">Reference proteome</keyword>
<reference evidence="2" key="1">
    <citation type="submission" date="2022-06" db="EMBL/GenBank/DDBJ databases">
        <authorList>
            <person name="Wang S."/>
            <person name="Li X."/>
            <person name="Zhang F."/>
            <person name="Chen Y."/>
            <person name="Duan X."/>
            <person name="Mirmiran S.D."/>
            <person name="Li X."/>
            <person name="Qian P."/>
        </authorList>
    </citation>
    <scope>NUCLEOTIDE SEQUENCE</scope>
</reference>
<name>A0A9E8G5G1_9CAUD</name>
<evidence type="ECO:0000256" key="1">
    <source>
        <dbReference type="SAM" id="MobiDB-lite"/>
    </source>
</evidence>
<feature type="compositionally biased region" description="Acidic residues" evidence="1">
    <location>
        <begin position="11"/>
        <end position="21"/>
    </location>
</feature>
<dbReference type="Proteomes" id="UP001163047">
    <property type="component" value="Segment"/>
</dbReference>
<proteinExistence type="predicted"/>
<evidence type="ECO:0000313" key="3">
    <source>
        <dbReference type="Proteomes" id="UP001163047"/>
    </source>
</evidence>
<protein>
    <submittedName>
        <fullName evidence="2">DNA maturase</fullName>
    </submittedName>
</protein>
<accession>A0A9E8G5G1</accession>
<organism evidence="2 3">
    <name type="scientific">Klebsiella phage KYP</name>
    <dbReference type="NCBI Taxonomy" id="2961977"/>
    <lineage>
        <taxon>Viruses</taxon>
        <taxon>Duplodnaviria</taxon>
        <taxon>Heunggongvirae</taxon>
        <taxon>Uroviricota</taxon>
        <taxon>Caudoviricetes</taxon>
        <taxon>Autographivirales</taxon>
        <taxon>Autonotataviridae</taxon>
        <taxon>Melnykvirinae</taxon>
        <taxon>Cullenvirus</taxon>
        <taxon>Cullenvirus KYP</taxon>
    </lineage>
</organism>
<dbReference type="Pfam" id="PF11123">
    <property type="entry name" value="DNA_Packaging_2"/>
    <property type="match status" value="1"/>
</dbReference>
<evidence type="ECO:0000313" key="2">
    <source>
        <dbReference type="EMBL" id="UZT29407.1"/>
    </source>
</evidence>
<dbReference type="EMBL" id="ON755176">
    <property type="protein sequence ID" value="UZT29407.1"/>
    <property type="molecule type" value="Genomic_DNA"/>
</dbReference>